<keyword evidence="2" id="KW-1185">Reference proteome</keyword>
<dbReference type="Proteomes" id="UP001172386">
    <property type="component" value="Unassembled WGS sequence"/>
</dbReference>
<accession>A0ACC2ZU42</accession>
<keyword evidence="1" id="KW-0560">Oxidoreductase</keyword>
<dbReference type="EMBL" id="JAPDRQ010000285">
    <property type="protein sequence ID" value="KAJ9651064.1"/>
    <property type="molecule type" value="Genomic_DNA"/>
</dbReference>
<comment type="caution">
    <text evidence="1">The sequence shown here is derived from an EMBL/GenBank/DDBJ whole genome shotgun (WGS) entry which is preliminary data.</text>
</comment>
<reference evidence="1" key="1">
    <citation type="submission" date="2022-10" db="EMBL/GenBank/DDBJ databases">
        <title>Culturing micro-colonial fungi from biological soil crusts in the Mojave desert and describing Neophaeococcomyces mojavensis, and introducing the new genera and species Taxawa tesnikishii.</title>
        <authorList>
            <person name="Kurbessoian T."/>
            <person name="Stajich J.E."/>
        </authorList>
    </citation>
    <scope>NUCLEOTIDE SEQUENCE</scope>
    <source>
        <strain evidence="1">JES_112</strain>
    </source>
</reference>
<organism evidence="1 2">
    <name type="scientific">Neophaeococcomyces mojaviensis</name>
    <dbReference type="NCBI Taxonomy" id="3383035"/>
    <lineage>
        <taxon>Eukaryota</taxon>
        <taxon>Fungi</taxon>
        <taxon>Dikarya</taxon>
        <taxon>Ascomycota</taxon>
        <taxon>Pezizomycotina</taxon>
        <taxon>Eurotiomycetes</taxon>
        <taxon>Chaetothyriomycetidae</taxon>
        <taxon>Chaetothyriales</taxon>
        <taxon>Chaetothyriales incertae sedis</taxon>
        <taxon>Neophaeococcomyces</taxon>
    </lineage>
</organism>
<gene>
    <name evidence="1" type="primary">SOD4</name>
    <name evidence="1" type="ORF">H2198_009643</name>
</gene>
<proteinExistence type="predicted"/>
<evidence type="ECO:0000313" key="1">
    <source>
        <dbReference type="EMBL" id="KAJ9651064.1"/>
    </source>
</evidence>
<sequence length="212" mass="22075">MAYHIHEKPVPVDGNCGGTGEHLDPYHAGTNYKCEPNNQSLCQIGDLSGKHGTIHIDGTGTGSYSFTYFDDYLSTTSENASFFGNLSVVVHRKRDSFRLNCGNFTRMASTPPTSDSPSSTGGNNAANTYMSMGVSVSTNGVTTATVPSGSASSYTGTVTAVLTDSGTVFTLAQPSQTIPASVFTGSSSLMSDKARGTILLGLILALAGMIMM</sequence>
<protein>
    <submittedName>
        <fullName evidence="1">Cell surface superoxide dismutase [Cu-Zn] 4</fullName>
        <ecNumber evidence="1">1.15.1.1</ecNumber>
    </submittedName>
</protein>
<name>A0ACC2ZU42_9EURO</name>
<dbReference type="EC" id="1.15.1.1" evidence="1"/>
<evidence type="ECO:0000313" key="2">
    <source>
        <dbReference type="Proteomes" id="UP001172386"/>
    </source>
</evidence>